<feature type="compositionally biased region" description="Low complexity" evidence="1">
    <location>
        <begin position="31"/>
        <end position="42"/>
    </location>
</feature>
<gene>
    <name evidence="2" type="ORF">CPOL0286_LOCUS16356</name>
</gene>
<sequence>MQETIEHEKKEFLDEYTRCQQEADPAVPNPSASTSASAVRAALGEREQDKVQGALEEAKRVGAALFNPFEDQDSLAAASNARPERVIMLPWEQPGIPEAVRAKMRSVAQERATFLAPPVRGSSSYRFELSSNLPLVMEALSIDKRLEEQRHLLVPEQVSEELFFQNYFHHLHVIAEGGVVALEHRPADSVSVSSPSPVLVANSDKASSEGTEVLTAVTPLEEFECISEKISQECLASEVSTRLVSSQRSKDAAAATAASLSVPVSVGDAASSWEAEIRAELESM</sequence>
<name>A0A6T8CBW2_9EUKA</name>
<reference evidence="2" key="1">
    <citation type="submission" date="2021-01" db="EMBL/GenBank/DDBJ databases">
        <authorList>
            <person name="Corre E."/>
            <person name="Pelletier E."/>
            <person name="Niang G."/>
            <person name="Scheremetjew M."/>
            <person name="Finn R."/>
            <person name="Kale V."/>
            <person name="Holt S."/>
            <person name="Cochrane G."/>
            <person name="Meng A."/>
            <person name="Brown T."/>
            <person name="Cohen L."/>
        </authorList>
    </citation>
    <scope>NUCLEOTIDE SEQUENCE</scope>
    <source>
        <strain evidence="2">UIO037</strain>
    </source>
</reference>
<dbReference type="Gene3D" id="1.10.3970.10">
    <property type="entry name" value="BSD domain"/>
    <property type="match status" value="1"/>
</dbReference>
<evidence type="ECO:0000256" key="1">
    <source>
        <dbReference type="SAM" id="MobiDB-lite"/>
    </source>
</evidence>
<protein>
    <submittedName>
        <fullName evidence="2">Uncharacterized protein</fullName>
    </submittedName>
</protein>
<dbReference type="EMBL" id="HBKO01035923">
    <property type="protein sequence ID" value="CAE2260077.1"/>
    <property type="molecule type" value="Transcribed_RNA"/>
</dbReference>
<evidence type="ECO:0000313" key="2">
    <source>
        <dbReference type="EMBL" id="CAE2260077.1"/>
    </source>
</evidence>
<dbReference type="SUPFAM" id="SSF140383">
    <property type="entry name" value="BSD domain-like"/>
    <property type="match status" value="1"/>
</dbReference>
<accession>A0A6T8CBW2</accession>
<feature type="region of interest" description="Disordered" evidence="1">
    <location>
        <begin position="20"/>
        <end position="47"/>
    </location>
</feature>
<dbReference type="AlphaFoldDB" id="A0A6T8CBW2"/>
<proteinExistence type="predicted"/>
<organism evidence="2">
    <name type="scientific">Prymnesium polylepis</name>
    <dbReference type="NCBI Taxonomy" id="72548"/>
    <lineage>
        <taxon>Eukaryota</taxon>
        <taxon>Haptista</taxon>
        <taxon>Haptophyta</taxon>
        <taxon>Prymnesiophyceae</taxon>
        <taxon>Prymnesiales</taxon>
        <taxon>Prymnesiaceae</taxon>
        <taxon>Prymnesium</taxon>
    </lineage>
</organism>
<dbReference type="InterPro" id="IPR035925">
    <property type="entry name" value="BSD_dom_sf"/>
</dbReference>